<feature type="transmembrane region" description="Helical" evidence="6">
    <location>
        <begin position="26"/>
        <end position="50"/>
    </location>
</feature>
<dbReference type="AlphaFoldDB" id="A0A2M6WLG8"/>
<feature type="transmembrane region" description="Helical" evidence="6">
    <location>
        <begin position="165"/>
        <end position="181"/>
    </location>
</feature>
<evidence type="ECO:0000256" key="6">
    <source>
        <dbReference type="SAM" id="Phobius"/>
    </source>
</evidence>
<gene>
    <name evidence="7" type="ORF">COU00_03410</name>
</gene>
<dbReference type="Proteomes" id="UP000229335">
    <property type="component" value="Unassembled WGS sequence"/>
</dbReference>
<evidence type="ECO:0000256" key="5">
    <source>
        <dbReference type="ARBA" id="ARBA00023136"/>
    </source>
</evidence>
<dbReference type="PANTHER" id="PTHR30294:SF29">
    <property type="entry name" value="MULTIDRUG ABC TRANSPORTER PERMEASE YBHS-RELATED"/>
    <property type="match status" value="1"/>
</dbReference>
<dbReference type="InterPro" id="IPR051449">
    <property type="entry name" value="ABC-2_transporter_component"/>
</dbReference>
<evidence type="ECO:0000256" key="1">
    <source>
        <dbReference type="ARBA" id="ARBA00004651"/>
    </source>
</evidence>
<evidence type="ECO:0000313" key="7">
    <source>
        <dbReference type="EMBL" id="PIT93615.1"/>
    </source>
</evidence>
<dbReference type="PANTHER" id="PTHR30294">
    <property type="entry name" value="MEMBRANE COMPONENT OF ABC TRANSPORTER YHHJ-RELATED"/>
    <property type="match status" value="1"/>
</dbReference>
<feature type="transmembrane region" description="Helical" evidence="6">
    <location>
        <begin position="220"/>
        <end position="240"/>
    </location>
</feature>
<organism evidence="7 8">
    <name type="scientific">Candidatus Falkowbacteria bacterium CG10_big_fil_rev_8_21_14_0_10_43_11</name>
    <dbReference type="NCBI Taxonomy" id="1974568"/>
    <lineage>
        <taxon>Bacteria</taxon>
        <taxon>Candidatus Falkowiibacteriota</taxon>
    </lineage>
</organism>
<dbReference type="GO" id="GO:0005886">
    <property type="term" value="C:plasma membrane"/>
    <property type="evidence" value="ECO:0007669"/>
    <property type="project" value="UniProtKB-SubCell"/>
</dbReference>
<keyword evidence="4 6" id="KW-1133">Transmembrane helix</keyword>
<name>A0A2M6WLG8_9BACT</name>
<evidence type="ECO:0000256" key="2">
    <source>
        <dbReference type="ARBA" id="ARBA00022475"/>
    </source>
</evidence>
<evidence type="ECO:0000256" key="4">
    <source>
        <dbReference type="ARBA" id="ARBA00022989"/>
    </source>
</evidence>
<feature type="transmembrane region" description="Helical" evidence="6">
    <location>
        <begin position="57"/>
        <end position="78"/>
    </location>
</feature>
<comment type="subcellular location">
    <subcellularLocation>
        <location evidence="1">Cell membrane</location>
        <topology evidence="1">Multi-pass membrane protein</topology>
    </subcellularLocation>
</comment>
<keyword evidence="5 6" id="KW-0472">Membrane</keyword>
<sequence>MPNKQYIQKIYTLFKKELFAYFNSPIAYIFIAVFLIVGNWLFFNSFFVIGQANMRNYFILLPWIFLFLTPAITMRVWAEEKRSGTIEFLLTLPVTDWQAVLGKFLAALAFLAAALVLTASLPITVSYLGNADFGPIIGSYIGAIFMGAAYLALGLFVSALTKNQIIAFIAAIAACFIFFFIGDEFITMTAPRFIAPLLQFLGLGTHFNGVARGVIDTKDIIYYLSFIWLFLWLNKEIVALRK</sequence>
<protein>
    <submittedName>
        <fullName evidence="7">ABC transporter</fullName>
    </submittedName>
</protein>
<comment type="caution">
    <text evidence="7">The sequence shown here is derived from an EMBL/GenBank/DDBJ whole genome shotgun (WGS) entry which is preliminary data.</text>
</comment>
<reference evidence="8" key="1">
    <citation type="submission" date="2017-09" db="EMBL/GenBank/DDBJ databases">
        <title>Depth-based differentiation of microbial function through sediment-hosted aquifers and enrichment of novel symbionts in the deep terrestrial subsurface.</title>
        <authorList>
            <person name="Probst A.J."/>
            <person name="Ladd B."/>
            <person name="Jarett J.K."/>
            <person name="Geller-Mcgrath D.E."/>
            <person name="Sieber C.M.K."/>
            <person name="Emerson J.B."/>
            <person name="Anantharaman K."/>
            <person name="Thomas B.C."/>
            <person name="Malmstrom R."/>
            <person name="Stieglmeier M."/>
            <person name="Klingl A."/>
            <person name="Woyke T."/>
            <person name="Ryan C.M."/>
            <person name="Banfield J.F."/>
        </authorList>
    </citation>
    <scope>NUCLEOTIDE SEQUENCE [LARGE SCALE GENOMIC DNA]</scope>
</reference>
<keyword evidence="3 6" id="KW-0812">Transmembrane</keyword>
<dbReference type="EMBL" id="PFAS01000058">
    <property type="protein sequence ID" value="PIT93615.1"/>
    <property type="molecule type" value="Genomic_DNA"/>
</dbReference>
<accession>A0A2M6WLG8</accession>
<feature type="transmembrane region" description="Helical" evidence="6">
    <location>
        <begin position="104"/>
        <end position="128"/>
    </location>
</feature>
<dbReference type="Pfam" id="PF12679">
    <property type="entry name" value="ABC2_membrane_2"/>
    <property type="match status" value="1"/>
</dbReference>
<proteinExistence type="predicted"/>
<feature type="transmembrane region" description="Helical" evidence="6">
    <location>
        <begin position="140"/>
        <end position="159"/>
    </location>
</feature>
<evidence type="ECO:0000313" key="8">
    <source>
        <dbReference type="Proteomes" id="UP000229335"/>
    </source>
</evidence>
<keyword evidence="2" id="KW-1003">Cell membrane</keyword>
<dbReference type="GO" id="GO:0140359">
    <property type="term" value="F:ABC-type transporter activity"/>
    <property type="evidence" value="ECO:0007669"/>
    <property type="project" value="InterPro"/>
</dbReference>
<evidence type="ECO:0000256" key="3">
    <source>
        <dbReference type="ARBA" id="ARBA00022692"/>
    </source>
</evidence>